<protein>
    <submittedName>
        <fullName evidence="2">Uncharacterized protein</fullName>
    </submittedName>
</protein>
<keyword evidence="3" id="KW-1185">Reference proteome</keyword>
<evidence type="ECO:0000256" key="1">
    <source>
        <dbReference type="SAM" id="Phobius"/>
    </source>
</evidence>
<organism evidence="2">
    <name type="scientific">Salvia splendens</name>
    <name type="common">Scarlet sage</name>
    <dbReference type="NCBI Taxonomy" id="180675"/>
    <lineage>
        <taxon>Eukaryota</taxon>
        <taxon>Viridiplantae</taxon>
        <taxon>Streptophyta</taxon>
        <taxon>Embryophyta</taxon>
        <taxon>Tracheophyta</taxon>
        <taxon>Spermatophyta</taxon>
        <taxon>Magnoliopsida</taxon>
        <taxon>eudicotyledons</taxon>
        <taxon>Gunneridae</taxon>
        <taxon>Pentapetalae</taxon>
        <taxon>asterids</taxon>
        <taxon>lamiids</taxon>
        <taxon>Lamiales</taxon>
        <taxon>Lamiaceae</taxon>
        <taxon>Nepetoideae</taxon>
        <taxon>Mentheae</taxon>
        <taxon>Salviinae</taxon>
        <taxon>Salvia</taxon>
        <taxon>Salvia subgen. Calosphace</taxon>
        <taxon>core Calosphace</taxon>
    </lineage>
</organism>
<sequence>MASSTAKLTFRFLLVAVVALILFYVGRPLYWKISATVHDIRHNKQTVSGEVHYSAIRLLLDCISQIVQEAQRSVGWFHDESDSGFNDNKKSSSSARRFLLGQVFINRKEYTAKFNFTNQFRIFHSWRGQKTENENAINIHSNDDVQLSMFLDPLVAKTVFRINTQYHTPLHSTPLHVQRRASRMDEALEKLYATGWDTRSSVHNVPSLKNESTEKAS</sequence>
<proteinExistence type="predicted"/>
<evidence type="ECO:0000313" key="3">
    <source>
        <dbReference type="Proteomes" id="UP000298416"/>
    </source>
</evidence>
<accession>A0A8X8YLL2</accession>
<keyword evidence="1" id="KW-1133">Transmembrane helix</keyword>
<dbReference type="Proteomes" id="UP000298416">
    <property type="component" value="Unassembled WGS sequence"/>
</dbReference>
<feature type="transmembrane region" description="Helical" evidence="1">
    <location>
        <begin position="12"/>
        <end position="31"/>
    </location>
</feature>
<reference evidence="2" key="1">
    <citation type="submission" date="2018-01" db="EMBL/GenBank/DDBJ databases">
        <authorList>
            <person name="Mao J.F."/>
        </authorList>
    </citation>
    <scope>NUCLEOTIDE SEQUENCE</scope>
    <source>
        <strain evidence="2">Huo1</strain>
        <tissue evidence="2">Leaf</tissue>
    </source>
</reference>
<keyword evidence="1" id="KW-0472">Membrane</keyword>
<dbReference type="AlphaFoldDB" id="A0A8X8YLL2"/>
<name>A0A8X8YLL2_SALSN</name>
<gene>
    <name evidence="2" type="ORF">SASPL_103770</name>
</gene>
<reference evidence="2" key="2">
    <citation type="submission" date="2020-08" db="EMBL/GenBank/DDBJ databases">
        <title>Plant Genome Project.</title>
        <authorList>
            <person name="Zhang R.-G."/>
        </authorList>
    </citation>
    <scope>NUCLEOTIDE SEQUENCE</scope>
    <source>
        <strain evidence="2">Huo1</strain>
        <tissue evidence="2">Leaf</tissue>
    </source>
</reference>
<keyword evidence="1" id="KW-0812">Transmembrane</keyword>
<comment type="caution">
    <text evidence="2">The sequence shown here is derived from an EMBL/GenBank/DDBJ whole genome shotgun (WGS) entry which is preliminary data.</text>
</comment>
<evidence type="ECO:0000313" key="2">
    <source>
        <dbReference type="EMBL" id="KAG6432196.1"/>
    </source>
</evidence>
<dbReference type="EMBL" id="PNBA02000002">
    <property type="protein sequence ID" value="KAG6432196.1"/>
    <property type="molecule type" value="Genomic_DNA"/>
</dbReference>